<feature type="transmembrane region" description="Helical" evidence="1">
    <location>
        <begin position="6"/>
        <end position="25"/>
    </location>
</feature>
<dbReference type="RefSeq" id="WP_109906876.1">
    <property type="nucleotide sequence ID" value="NZ_QGLE01000008.1"/>
</dbReference>
<feature type="domain" description="DUF3592" evidence="2">
    <location>
        <begin position="54"/>
        <end position="127"/>
    </location>
</feature>
<name>A0A317E290_9PROT</name>
<keyword evidence="1" id="KW-0812">Transmembrane</keyword>
<evidence type="ECO:0000313" key="3">
    <source>
        <dbReference type="EMBL" id="PWR21198.1"/>
    </source>
</evidence>
<dbReference type="OrthoDB" id="4750277at2"/>
<comment type="caution">
    <text evidence="3">The sequence shown here is derived from an EMBL/GenBank/DDBJ whole genome shotgun (WGS) entry which is preliminary data.</text>
</comment>
<sequence>MADGLSFGLAAILLVVAAVLVALALRERAHYRAMLSWPVVKGAVALTGLDAERRIHRHAARLVHLPTIAYRYAAGGADHIGSRISNREPVFEREEEAVQFLARFPSGTAVDVHYNPAAPNEALLQPRAPDLLPRLIGAGIALVCAVLAIVL</sequence>
<organism evidence="3 4">
    <name type="scientific">Zavarzinia aquatilis</name>
    <dbReference type="NCBI Taxonomy" id="2211142"/>
    <lineage>
        <taxon>Bacteria</taxon>
        <taxon>Pseudomonadati</taxon>
        <taxon>Pseudomonadota</taxon>
        <taxon>Alphaproteobacteria</taxon>
        <taxon>Rhodospirillales</taxon>
        <taxon>Zavarziniaceae</taxon>
        <taxon>Zavarzinia</taxon>
    </lineage>
</organism>
<dbReference type="Proteomes" id="UP000245461">
    <property type="component" value="Unassembled WGS sequence"/>
</dbReference>
<gene>
    <name evidence="3" type="ORF">DKG74_14425</name>
</gene>
<keyword evidence="1" id="KW-0472">Membrane</keyword>
<feature type="transmembrane region" description="Helical" evidence="1">
    <location>
        <begin position="131"/>
        <end position="150"/>
    </location>
</feature>
<dbReference type="AlphaFoldDB" id="A0A317E290"/>
<dbReference type="Pfam" id="PF12158">
    <property type="entry name" value="DUF3592"/>
    <property type="match status" value="1"/>
</dbReference>
<evidence type="ECO:0000313" key="4">
    <source>
        <dbReference type="Proteomes" id="UP000245461"/>
    </source>
</evidence>
<reference evidence="3 4" key="1">
    <citation type="submission" date="2018-05" db="EMBL/GenBank/DDBJ databases">
        <title>Zavarzinia sp. HR-AS.</title>
        <authorList>
            <person name="Lee Y."/>
            <person name="Jeon C.O."/>
        </authorList>
    </citation>
    <scope>NUCLEOTIDE SEQUENCE [LARGE SCALE GENOMIC DNA]</scope>
    <source>
        <strain evidence="3 4">HR-AS</strain>
    </source>
</reference>
<evidence type="ECO:0000256" key="1">
    <source>
        <dbReference type="SAM" id="Phobius"/>
    </source>
</evidence>
<protein>
    <recommendedName>
        <fullName evidence="2">DUF3592 domain-containing protein</fullName>
    </recommendedName>
</protein>
<proteinExistence type="predicted"/>
<dbReference type="InterPro" id="IPR021994">
    <property type="entry name" value="DUF3592"/>
</dbReference>
<keyword evidence="4" id="KW-1185">Reference proteome</keyword>
<keyword evidence="1" id="KW-1133">Transmembrane helix</keyword>
<dbReference type="EMBL" id="QGLE01000008">
    <property type="protein sequence ID" value="PWR21198.1"/>
    <property type="molecule type" value="Genomic_DNA"/>
</dbReference>
<accession>A0A317E290</accession>
<evidence type="ECO:0000259" key="2">
    <source>
        <dbReference type="Pfam" id="PF12158"/>
    </source>
</evidence>